<dbReference type="InterPro" id="IPR057601">
    <property type="entry name" value="Oar-like_b-barrel"/>
</dbReference>
<name>A0A5B9EF65_9BACT</name>
<dbReference type="GO" id="GO:0044718">
    <property type="term" value="P:siderophore transmembrane transport"/>
    <property type="evidence" value="ECO:0007669"/>
    <property type="project" value="TreeGrafter"/>
</dbReference>
<protein>
    <submittedName>
        <fullName evidence="8">TonB-dependent receptor</fullName>
    </submittedName>
</protein>
<gene>
    <name evidence="8" type="ORF">FTW19_13735</name>
</gene>
<keyword evidence="4" id="KW-0812">Transmembrane</keyword>
<keyword evidence="6" id="KW-0998">Cell outer membrane</keyword>
<dbReference type="PANTHER" id="PTHR30069">
    <property type="entry name" value="TONB-DEPENDENT OUTER MEMBRANE RECEPTOR"/>
    <property type="match status" value="1"/>
</dbReference>
<evidence type="ECO:0000256" key="4">
    <source>
        <dbReference type="ARBA" id="ARBA00022692"/>
    </source>
</evidence>
<dbReference type="InterPro" id="IPR036942">
    <property type="entry name" value="Beta-barrel_TonB_sf"/>
</dbReference>
<dbReference type="InterPro" id="IPR008969">
    <property type="entry name" value="CarboxyPept-like_regulatory"/>
</dbReference>
<reference evidence="8 9" key="1">
    <citation type="submission" date="2019-08" db="EMBL/GenBank/DDBJ databases">
        <title>Complete genome sequence of Terriglobus albidus strain ORNL.</title>
        <authorList>
            <person name="Podar M."/>
        </authorList>
    </citation>
    <scope>NUCLEOTIDE SEQUENCE [LARGE SCALE GENOMIC DNA]</scope>
    <source>
        <strain evidence="8 9">ORNL</strain>
    </source>
</reference>
<keyword evidence="5" id="KW-0472">Membrane</keyword>
<evidence type="ECO:0000256" key="1">
    <source>
        <dbReference type="ARBA" id="ARBA00004571"/>
    </source>
</evidence>
<evidence type="ECO:0000256" key="3">
    <source>
        <dbReference type="ARBA" id="ARBA00022452"/>
    </source>
</evidence>
<feature type="domain" description="TonB-dependent transporter Oar-like beta-barrel" evidence="7">
    <location>
        <begin position="250"/>
        <end position="1116"/>
    </location>
</feature>
<dbReference type="Pfam" id="PF25183">
    <property type="entry name" value="OMP_b-brl_4"/>
    <property type="match status" value="1"/>
</dbReference>
<dbReference type="KEGG" id="talb:FTW19_13735"/>
<evidence type="ECO:0000256" key="5">
    <source>
        <dbReference type="ARBA" id="ARBA00023136"/>
    </source>
</evidence>
<dbReference type="Gene3D" id="2.40.170.20">
    <property type="entry name" value="TonB-dependent receptor, beta-barrel domain"/>
    <property type="match status" value="1"/>
</dbReference>
<accession>A0A5B9EF65</accession>
<dbReference type="InterPro" id="IPR039426">
    <property type="entry name" value="TonB-dep_rcpt-like"/>
</dbReference>
<sequence length="1124" mass="119365">MHIRIKQIIRLSLAIAVLQLSVCVAYSQTLYGSIVGNVTDVSDKTIPNATVVATNTQTGVSTTVSSNGAGDYEIRNLTPGIYRVQISAAGFASVAVAGVDVRANVIARTDQHLNIASVDQTIQVNASSAELQTDSATIHGELTATQLANMPIGGFNNYQSLLSLLPGATPSRFQNSVMDTPSRSLTTNINGSSRNGNVTSVDGAAIQQVYLPHHTLYNPPTEDIQSVDVVTNAFTAEQGLAGGAVVSVLTKSGTNAFHGTFWEENTNSAFAARNYFYNKTYFSQAGNSAPKNILNQFGANIAGPILHDKLFFFSGFEGLSQRQLYPTIISLPTAAMRAGDFTGLSTIYDPNTGNADGTGRRTFASENADGRNAIESGISPAATKLLALVPLPNLPGTSNNYSVAGTYSLDRNSDDEKVNWQINPKSSMFAKLSYMSADVFSPSTLGIGGGTGLSPGGSNAGSGYSQTRVTIGGVGYTRTLAPQLLFDANFGIGRNNLKWYESDFARNLGPTLGIPGTNSDGNGAYGTDANQAGLPSFAVTGFETFGNPDAYTPELKNDFTFTYAANLSWAIGSHTLRFGVQMLNNRMNEYQPQRGFGPRGGFTFTGGVTALNGGASSTSTNAFAQFLLGLPDSLGKSYQFENPMTGNEWQHGIYAQDQWQVSPKLTLNYGLRWELFPIFSRDGAGLQRYDFSNNTVVLGGINGQPNGAGTDSGKLGFAPRVGLSYRLNDKTVLRAGFGISNDPYPFTRAMRDPYPVTIAQTVNANNSYVAAGTFTAGIPGYATVAPVINSNGTAVLPLTAYTKTLPAGTFRRGYVESANATIERTLPAGFDLTASYVLTQTVRQTVYFEANAGQTPGLGAAGQPLYTAFGRKAQTQTVLPFGTANYNGLQLNLKHPFKHGVLLTASYTYSKAIDVATDDDSVPLFNAIPYLSRNRAVSDFNRTHVFDAGFTAELPFGKNHAFLNRSGVVSVIAGGWKINGVVSKYTGLPFTPIASATSLNAPFNTQVANKVKPSVAYTKGIGKTATWFDTSAFAPVTTASFGSASRNSLRGPGAFDLDLGISRLFPITDRFHLELRGEAFNATNTPNFALPANNVSSSSFGQITSTFGSAADSRVMRFTGKLSF</sequence>
<proteinExistence type="predicted"/>
<evidence type="ECO:0000313" key="9">
    <source>
        <dbReference type="Proteomes" id="UP000321820"/>
    </source>
</evidence>
<dbReference type="Gene3D" id="2.60.40.1120">
    <property type="entry name" value="Carboxypeptidase-like, regulatory domain"/>
    <property type="match status" value="1"/>
</dbReference>
<dbReference type="Proteomes" id="UP000321820">
    <property type="component" value="Chromosome"/>
</dbReference>
<dbReference type="GO" id="GO:0015344">
    <property type="term" value="F:siderophore uptake transmembrane transporter activity"/>
    <property type="evidence" value="ECO:0007669"/>
    <property type="project" value="TreeGrafter"/>
</dbReference>
<dbReference type="PANTHER" id="PTHR30069:SF46">
    <property type="entry name" value="OAR PROTEIN"/>
    <property type="match status" value="1"/>
</dbReference>
<dbReference type="OrthoDB" id="97893at2"/>
<evidence type="ECO:0000256" key="6">
    <source>
        <dbReference type="ARBA" id="ARBA00023237"/>
    </source>
</evidence>
<organism evidence="8 9">
    <name type="scientific">Terriglobus albidus</name>
    <dbReference type="NCBI Taxonomy" id="1592106"/>
    <lineage>
        <taxon>Bacteria</taxon>
        <taxon>Pseudomonadati</taxon>
        <taxon>Acidobacteriota</taxon>
        <taxon>Terriglobia</taxon>
        <taxon>Terriglobales</taxon>
        <taxon>Acidobacteriaceae</taxon>
        <taxon>Terriglobus</taxon>
    </lineage>
</organism>
<dbReference type="SUPFAM" id="SSF56935">
    <property type="entry name" value="Porins"/>
    <property type="match status" value="1"/>
</dbReference>
<keyword evidence="9" id="KW-1185">Reference proteome</keyword>
<evidence type="ECO:0000313" key="8">
    <source>
        <dbReference type="EMBL" id="QEE28967.1"/>
    </source>
</evidence>
<dbReference type="EMBL" id="CP042806">
    <property type="protein sequence ID" value="QEE28967.1"/>
    <property type="molecule type" value="Genomic_DNA"/>
</dbReference>
<keyword evidence="2" id="KW-0813">Transport</keyword>
<keyword evidence="8" id="KW-0675">Receptor</keyword>
<dbReference type="GO" id="GO:0009279">
    <property type="term" value="C:cell outer membrane"/>
    <property type="evidence" value="ECO:0007669"/>
    <property type="project" value="UniProtKB-SubCell"/>
</dbReference>
<keyword evidence="3" id="KW-1134">Transmembrane beta strand</keyword>
<dbReference type="RefSeq" id="WP_147648165.1">
    <property type="nucleotide sequence ID" value="NZ_CP042806.1"/>
</dbReference>
<dbReference type="AlphaFoldDB" id="A0A5B9EF65"/>
<dbReference type="SUPFAM" id="SSF49464">
    <property type="entry name" value="Carboxypeptidase regulatory domain-like"/>
    <property type="match status" value="1"/>
</dbReference>
<evidence type="ECO:0000259" key="7">
    <source>
        <dbReference type="Pfam" id="PF25183"/>
    </source>
</evidence>
<dbReference type="Pfam" id="PF13620">
    <property type="entry name" value="CarboxypepD_reg"/>
    <property type="match status" value="1"/>
</dbReference>
<comment type="subcellular location">
    <subcellularLocation>
        <location evidence="1">Cell outer membrane</location>
        <topology evidence="1">Multi-pass membrane protein</topology>
    </subcellularLocation>
</comment>
<evidence type="ECO:0000256" key="2">
    <source>
        <dbReference type="ARBA" id="ARBA00022448"/>
    </source>
</evidence>